<sequence>MNGANIIAIIILATIVIAVAVYLLHWLYRRSTKDISFVRTGFGGEKVVMGGGALVLPIVHDVTEVSMNTLRLEVRRAKEQSLITKDRMRVEVTVEFFVRVIPQPDAVATAARTLGRRTMNPESLKDLVQGRFVDAMGMVAATMTMEEMHEHRGKYIKGVRDQVAGSLTQNGLELETASLTSLDQTDIKLFNPSNQFDAEGLTRLTEEIQTRKKKRNDIEQDTAIAVRNKNLESEKLALDIDKESEYSRMEQEREIAMRRAQQRAEIAIEKTERDREIEEAQIRASEEIERARIRQERVLEAERIERERETERLEVQRRRTLEIEEQERVIAVATKSKSQSEAQAAAEQARSLMVEAQENVTTMREKQIADRRKLIELIGAEQEAEREAIKIVTMAEAEKKAAVERASADNASADAAKYRYEVDAEGQRALNEAENLRSDASRRSALHRRLVENLPEIIRESVKPIERIESIRILQVDGLPGLSSTGALDGAGGGGGDQGSGGGDGGGPKGRSLADSAVNAALRYRAQAPFVDDLLQQIGISAGSVGNLGNLLKAPAPKDPKPSDKG</sequence>
<dbReference type="CDD" id="cd03399">
    <property type="entry name" value="SPFH_flotillin"/>
    <property type="match status" value="1"/>
</dbReference>
<keyword evidence="8" id="KW-1133">Transmembrane helix</keyword>
<gene>
    <name evidence="10" type="ORF">FRZ44_05620</name>
</gene>
<protein>
    <submittedName>
        <fullName evidence="10">Flotillin</fullName>
    </submittedName>
</protein>
<evidence type="ECO:0000256" key="4">
    <source>
        <dbReference type="ARBA" id="ARBA00022475"/>
    </source>
</evidence>
<dbReference type="PANTHER" id="PTHR13806:SF31">
    <property type="entry name" value="FLOTILLIN-LIKE PROTEIN 1-RELATED"/>
    <property type="match status" value="1"/>
</dbReference>
<dbReference type="Proteomes" id="UP000326202">
    <property type="component" value="Chromosome"/>
</dbReference>
<keyword evidence="4" id="KW-1003">Cell membrane</keyword>
<reference evidence="10 11" key="1">
    <citation type="submission" date="2019-08" db="EMBL/GenBank/DDBJ databases">
        <title>Hyperibacter terrae gen. nov., sp. nov. and Hyperibacter viscosus sp. nov., two new members in the family Rhodospirillaceae isolated from the rhizosphere of Hypericum perforatum.</title>
        <authorList>
            <person name="Noviana Z."/>
        </authorList>
    </citation>
    <scope>NUCLEOTIDE SEQUENCE [LARGE SCALE GENOMIC DNA]</scope>
    <source>
        <strain evidence="10 11">R5913</strain>
    </source>
</reference>
<evidence type="ECO:0000256" key="2">
    <source>
        <dbReference type="ARBA" id="ARBA00004236"/>
    </source>
</evidence>
<evidence type="ECO:0000256" key="3">
    <source>
        <dbReference type="ARBA" id="ARBA00007161"/>
    </source>
</evidence>
<feature type="coiled-coil region" evidence="6">
    <location>
        <begin position="261"/>
        <end position="366"/>
    </location>
</feature>
<evidence type="ECO:0000256" key="5">
    <source>
        <dbReference type="ARBA" id="ARBA00023136"/>
    </source>
</evidence>
<dbReference type="EMBL" id="CP042906">
    <property type="protein sequence ID" value="QEX15279.1"/>
    <property type="molecule type" value="Genomic_DNA"/>
</dbReference>
<dbReference type="PANTHER" id="PTHR13806">
    <property type="entry name" value="FLOTILLIN-RELATED"/>
    <property type="match status" value="1"/>
</dbReference>
<dbReference type="OrthoDB" id="9815577at2"/>
<evidence type="ECO:0000313" key="10">
    <source>
        <dbReference type="EMBL" id="QEX15279.1"/>
    </source>
</evidence>
<organism evidence="10 11">
    <name type="scientific">Hypericibacter terrae</name>
    <dbReference type="NCBI Taxonomy" id="2602015"/>
    <lineage>
        <taxon>Bacteria</taxon>
        <taxon>Pseudomonadati</taxon>
        <taxon>Pseudomonadota</taxon>
        <taxon>Alphaproteobacteria</taxon>
        <taxon>Rhodospirillales</taxon>
        <taxon>Dongiaceae</taxon>
        <taxon>Hypericibacter</taxon>
    </lineage>
</organism>
<evidence type="ECO:0000256" key="7">
    <source>
        <dbReference type="SAM" id="MobiDB-lite"/>
    </source>
</evidence>
<feature type="domain" description="Band 7" evidence="9">
    <location>
        <begin position="25"/>
        <end position="194"/>
    </location>
</feature>
<dbReference type="AlphaFoldDB" id="A0A5J6MD28"/>
<feature type="region of interest" description="Disordered" evidence="7">
    <location>
        <begin position="545"/>
        <end position="566"/>
    </location>
</feature>
<keyword evidence="8" id="KW-0812">Transmembrane</keyword>
<keyword evidence="6" id="KW-0175">Coiled coil</keyword>
<dbReference type="InterPro" id="IPR036013">
    <property type="entry name" value="Band_7/SPFH_dom_sf"/>
</dbReference>
<keyword evidence="11" id="KW-1185">Reference proteome</keyword>
<comment type="similarity">
    <text evidence="3">Belongs to the band 7/mec-2 family. Flotillin subfamily.</text>
</comment>
<dbReference type="GO" id="GO:0005886">
    <property type="term" value="C:plasma membrane"/>
    <property type="evidence" value="ECO:0007669"/>
    <property type="project" value="UniProtKB-SubCell"/>
</dbReference>
<comment type="subcellular location">
    <subcellularLocation>
        <location evidence="2">Cell membrane</location>
    </subcellularLocation>
    <subcellularLocation>
        <location evidence="1">Membrane</location>
        <topology evidence="1">Single-pass membrane protein</topology>
    </subcellularLocation>
</comment>
<accession>A0A5J6MD28</accession>
<evidence type="ECO:0000256" key="8">
    <source>
        <dbReference type="SAM" id="Phobius"/>
    </source>
</evidence>
<proteinExistence type="inferred from homology"/>
<feature type="compositionally biased region" description="Basic and acidic residues" evidence="7">
    <location>
        <begin position="556"/>
        <end position="566"/>
    </location>
</feature>
<keyword evidence="5 8" id="KW-0472">Membrane</keyword>
<dbReference type="Pfam" id="PF01145">
    <property type="entry name" value="Band_7"/>
    <property type="match status" value="1"/>
</dbReference>
<evidence type="ECO:0000313" key="11">
    <source>
        <dbReference type="Proteomes" id="UP000326202"/>
    </source>
</evidence>
<feature type="region of interest" description="Disordered" evidence="7">
    <location>
        <begin position="485"/>
        <end position="512"/>
    </location>
</feature>
<evidence type="ECO:0000256" key="1">
    <source>
        <dbReference type="ARBA" id="ARBA00004167"/>
    </source>
</evidence>
<evidence type="ECO:0000259" key="9">
    <source>
        <dbReference type="SMART" id="SM00244"/>
    </source>
</evidence>
<dbReference type="SUPFAM" id="SSF117892">
    <property type="entry name" value="Band 7/SPFH domain"/>
    <property type="match status" value="1"/>
</dbReference>
<dbReference type="KEGG" id="htq:FRZ44_05620"/>
<dbReference type="InterPro" id="IPR001107">
    <property type="entry name" value="Band_7"/>
</dbReference>
<feature type="transmembrane region" description="Helical" evidence="8">
    <location>
        <begin position="6"/>
        <end position="28"/>
    </location>
</feature>
<dbReference type="Gene3D" id="3.30.479.30">
    <property type="entry name" value="Band 7 domain"/>
    <property type="match status" value="1"/>
</dbReference>
<dbReference type="InterPro" id="IPR027705">
    <property type="entry name" value="Flotillin_fam"/>
</dbReference>
<dbReference type="RefSeq" id="WP_151175747.1">
    <property type="nucleotide sequence ID" value="NZ_CP042906.1"/>
</dbReference>
<evidence type="ECO:0000256" key="6">
    <source>
        <dbReference type="SAM" id="Coils"/>
    </source>
</evidence>
<dbReference type="SMART" id="SM00244">
    <property type="entry name" value="PHB"/>
    <property type="match status" value="1"/>
</dbReference>
<feature type="compositionally biased region" description="Gly residues" evidence="7">
    <location>
        <begin position="489"/>
        <end position="509"/>
    </location>
</feature>
<dbReference type="Pfam" id="PF15975">
    <property type="entry name" value="Flot"/>
    <property type="match status" value="1"/>
</dbReference>
<dbReference type="InterPro" id="IPR031905">
    <property type="entry name" value="Flotillin_C"/>
</dbReference>
<name>A0A5J6MD28_9PROT</name>